<reference evidence="1 2" key="1">
    <citation type="submission" date="2019-08" db="EMBL/GenBank/DDBJ databases">
        <title>Complete genome sequence of Candidatus Uab amorphum.</title>
        <authorList>
            <person name="Shiratori T."/>
            <person name="Suzuki S."/>
            <person name="Kakizawa Y."/>
            <person name="Ishida K."/>
        </authorList>
    </citation>
    <scope>NUCLEOTIDE SEQUENCE [LARGE SCALE GENOMIC DNA]</scope>
    <source>
        <strain evidence="1 2">SRT547</strain>
    </source>
</reference>
<gene>
    <name evidence="1" type="ORF">UABAM_02722</name>
</gene>
<dbReference type="AlphaFoldDB" id="A0A5S9F3P8"/>
<dbReference type="RefSeq" id="WP_151968522.1">
    <property type="nucleotide sequence ID" value="NZ_AP019860.1"/>
</dbReference>
<dbReference type="Proteomes" id="UP000326354">
    <property type="component" value="Chromosome"/>
</dbReference>
<sequence length="217" mass="25769">MKKTRDDICAPPSSTDVLYGKIIHHNKIFGDNQLEMFLDELEHYHITGAQLSLMDFIVEQNMLNPSQEIIIRETFKKHMLHTNDSFMEEALKFLPKAKDTIDRYIKNNKIEEPIPCNELLRLSILPRRYYKILCCYMQHFWLSEENKILCDSLIDNDLLTRKQLDELNKKYNYFIHTGTYKPLVFLLDTITQPNILNLYLRAVRRSMITSSAIENYM</sequence>
<organism evidence="1 2">
    <name type="scientific">Uabimicrobium amorphum</name>
    <dbReference type="NCBI Taxonomy" id="2596890"/>
    <lineage>
        <taxon>Bacteria</taxon>
        <taxon>Pseudomonadati</taxon>
        <taxon>Planctomycetota</taxon>
        <taxon>Candidatus Uabimicrobiia</taxon>
        <taxon>Candidatus Uabimicrobiales</taxon>
        <taxon>Candidatus Uabimicrobiaceae</taxon>
        <taxon>Candidatus Uabimicrobium</taxon>
    </lineage>
</organism>
<proteinExistence type="predicted"/>
<evidence type="ECO:0000313" key="2">
    <source>
        <dbReference type="Proteomes" id="UP000326354"/>
    </source>
</evidence>
<protein>
    <submittedName>
        <fullName evidence="1">Uncharacterized protein</fullName>
    </submittedName>
</protein>
<dbReference type="EMBL" id="AP019860">
    <property type="protein sequence ID" value="BBM84363.1"/>
    <property type="molecule type" value="Genomic_DNA"/>
</dbReference>
<keyword evidence="2" id="KW-1185">Reference proteome</keyword>
<name>A0A5S9F3P8_UABAM</name>
<accession>A0A5S9F3P8</accession>
<evidence type="ECO:0000313" key="1">
    <source>
        <dbReference type="EMBL" id="BBM84363.1"/>
    </source>
</evidence>
<dbReference type="KEGG" id="uam:UABAM_02722"/>